<sequence>MCKRGRRRLLPTQINTASEKYQRLFTCVRACVCNVPQHIWDNCGRQFSLTTRWDLKSNSGLSNSGQQAPLSTEPALQPPGA</sequence>
<dbReference type="InParanoid" id="G3GT39"/>
<protein>
    <submittedName>
        <fullName evidence="2">Uncharacterized protein</fullName>
    </submittedName>
</protein>
<evidence type="ECO:0000256" key="1">
    <source>
        <dbReference type="SAM" id="MobiDB-lite"/>
    </source>
</evidence>
<accession>G3GT39</accession>
<evidence type="ECO:0000313" key="3">
    <source>
        <dbReference type="Proteomes" id="UP000001075"/>
    </source>
</evidence>
<feature type="region of interest" description="Disordered" evidence="1">
    <location>
        <begin position="58"/>
        <end position="81"/>
    </location>
</feature>
<dbReference type="EMBL" id="JH000016">
    <property type="protein sequence ID" value="EGW01467.1"/>
    <property type="molecule type" value="Genomic_DNA"/>
</dbReference>
<feature type="compositionally biased region" description="Polar residues" evidence="1">
    <location>
        <begin position="58"/>
        <end position="70"/>
    </location>
</feature>
<gene>
    <name evidence="2" type="ORF">I79_000812</name>
</gene>
<organism evidence="2 3">
    <name type="scientific">Cricetulus griseus</name>
    <name type="common">Chinese hamster</name>
    <name type="synonym">Cricetulus barabensis griseus</name>
    <dbReference type="NCBI Taxonomy" id="10029"/>
    <lineage>
        <taxon>Eukaryota</taxon>
        <taxon>Metazoa</taxon>
        <taxon>Chordata</taxon>
        <taxon>Craniata</taxon>
        <taxon>Vertebrata</taxon>
        <taxon>Euteleostomi</taxon>
        <taxon>Mammalia</taxon>
        <taxon>Eutheria</taxon>
        <taxon>Euarchontoglires</taxon>
        <taxon>Glires</taxon>
        <taxon>Rodentia</taxon>
        <taxon>Myomorpha</taxon>
        <taxon>Muroidea</taxon>
        <taxon>Cricetidae</taxon>
        <taxon>Cricetinae</taxon>
        <taxon>Cricetulus</taxon>
    </lineage>
</organism>
<proteinExistence type="predicted"/>
<reference evidence="3" key="1">
    <citation type="journal article" date="2011" name="Nat. Biotechnol.">
        <title>The genomic sequence of the Chinese hamster ovary (CHO)-K1 cell line.</title>
        <authorList>
            <person name="Xu X."/>
            <person name="Nagarajan H."/>
            <person name="Lewis N.E."/>
            <person name="Pan S."/>
            <person name="Cai Z."/>
            <person name="Liu X."/>
            <person name="Chen W."/>
            <person name="Xie M."/>
            <person name="Wang W."/>
            <person name="Hammond S."/>
            <person name="Andersen M.R."/>
            <person name="Neff N."/>
            <person name="Passarelli B."/>
            <person name="Koh W."/>
            <person name="Fan H.C."/>
            <person name="Wang J."/>
            <person name="Gui Y."/>
            <person name="Lee K.H."/>
            <person name="Betenbaugh M.J."/>
            <person name="Quake S.R."/>
            <person name="Famili I."/>
            <person name="Palsson B.O."/>
            <person name="Wang J."/>
        </authorList>
    </citation>
    <scope>NUCLEOTIDE SEQUENCE [LARGE SCALE GENOMIC DNA]</scope>
    <source>
        <strain evidence="3">CHO K1 cell line</strain>
    </source>
</reference>
<dbReference type="AlphaFoldDB" id="G3GT39"/>
<evidence type="ECO:0000313" key="2">
    <source>
        <dbReference type="EMBL" id="EGW01467.1"/>
    </source>
</evidence>
<dbReference type="Proteomes" id="UP000001075">
    <property type="component" value="Unassembled WGS sequence"/>
</dbReference>
<name>G3GT39_CRIGR</name>